<accession>A0A285JJ08</accession>
<dbReference type="Proteomes" id="UP000219612">
    <property type="component" value="Unassembled WGS sequence"/>
</dbReference>
<dbReference type="AlphaFoldDB" id="A0A285JJ08"/>
<keyword evidence="2" id="KW-1185">Reference proteome</keyword>
<reference evidence="1 2" key="1">
    <citation type="submission" date="2017-09" db="EMBL/GenBank/DDBJ databases">
        <authorList>
            <person name="Ehlers B."/>
            <person name="Leendertz F.H."/>
        </authorList>
    </citation>
    <scope>NUCLEOTIDE SEQUENCE [LARGE SCALE GENOMIC DNA]</scope>
    <source>
        <strain evidence="1 2">CGMCC 4.6857</strain>
    </source>
</reference>
<dbReference type="RefSeq" id="WP_097325944.1">
    <property type="nucleotide sequence ID" value="NZ_OBDY01000021.1"/>
</dbReference>
<protein>
    <submittedName>
        <fullName evidence="1">Formate hydrogenlyase regulatory protein HycA</fullName>
    </submittedName>
</protein>
<name>A0A285JJ08_9ACTN</name>
<dbReference type="EMBL" id="OBDY01000021">
    <property type="protein sequence ID" value="SNY60255.1"/>
    <property type="molecule type" value="Genomic_DNA"/>
</dbReference>
<evidence type="ECO:0000313" key="2">
    <source>
        <dbReference type="Proteomes" id="UP000219612"/>
    </source>
</evidence>
<sequence length="152" mass="17213">MPLPAVIPMVRDEYHVQTIGTYADGQYFANVHGARRDDDEAPDRERERLYWYAYVHRFDHDGHHLGSEIVLIGKAPFLRGDLRTEADAIFARLLDGLPGASPGDIAVRPFRVRYDGVTFGLIDESDSERGAWAELYPDRLGFGEPWDGTYST</sequence>
<dbReference type="OrthoDB" id="893411at2"/>
<keyword evidence="1" id="KW-0456">Lyase</keyword>
<dbReference type="GO" id="GO:0016829">
    <property type="term" value="F:lyase activity"/>
    <property type="evidence" value="ECO:0007669"/>
    <property type="project" value="UniProtKB-KW"/>
</dbReference>
<evidence type="ECO:0000313" key="1">
    <source>
        <dbReference type="EMBL" id="SNY60255.1"/>
    </source>
</evidence>
<organism evidence="1 2">
    <name type="scientific">Paractinoplanes atraurantiacus</name>
    <dbReference type="NCBI Taxonomy" id="1036182"/>
    <lineage>
        <taxon>Bacteria</taxon>
        <taxon>Bacillati</taxon>
        <taxon>Actinomycetota</taxon>
        <taxon>Actinomycetes</taxon>
        <taxon>Micromonosporales</taxon>
        <taxon>Micromonosporaceae</taxon>
        <taxon>Paractinoplanes</taxon>
    </lineage>
</organism>
<proteinExistence type="predicted"/>
<gene>
    <name evidence="1" type="ORF">SAMN05421748_12182</name>
</gene>